<evidence type="ECO:0000256" key="4">
    <source>
        <dbReference type="ARBA" id="ARBA00022833"/>
    </source>
</evidence>
<organism evidence="8 9">
    <name type="scientific">Mythimna separata</name>
    <name type="common">Oriental armyworm</name>
    <name type="synonym">Pseudaletia separata</name>
    <dbReference type="NCBI Taxonomy" id="271217"/>
    <lineage>
        <taxon>Eukaryota</taxon>
        <taxon>Metazoa</taxon>
        <taxon>Ecdysozoa</taxon>
        <taxon>Arthropoda</taxon>
        <taxon>Hexapoda</taxon>
        <taxon>Insecta</taxon>
        <taxon>Pterygota</taxon>
        <taxon>Neoptera</taxon>
        <taxon>Endopterygota</taxon>
        <taxon>Lepidoptera</taxon>
        <taxon>Glossata</taxon>
        <taxon>Ditrysia</taxon>
        <taxon>Noctuoidea</taxon>
        <taxon>Noctuidae</taxon>
        <taxon>Noctuinae</taxon>
        <taxon>Hadenini</taxon>
        <taxon>Mythimna</taxon>
    </lineage>
</organism>
<protein>
    <recommendedName>
        <fullName evidence="7">C2H2-type domain-containing protein</fullName>
    </recommendedName>
</protein>
<dbReference type="PANTHER" id="PTHR19818:SF163">
    <property type="entry name" value="C2H2-TYPE DOMAIN-CONTAINING PROTEIN"/>
    <property type="match status" value="1"/>
</dbReference>
<dbReference type="SUPFAM" id="SSF57667">
    <property type="entry name" value="beta-beta-alpha zinc fingers"/>
    <property type="match status" value="3"/>
</dbReference>
<feature type="region of interest" description="Disordered" evidence="6">
    <location>
        <begin position="91"/>
        <end position="115"/>
    </location>
</feature>
<dbReference type="PROSITE" id="PS50157">
    <property type="entry name" value="ZINC_FINGER_C2H2_2"/>
    <property type="match status" value="4"/>
</dbReference>
<dbReference type="InterPro" id="IPR036236">
    <property type="entry name" value="Znf_C2H2_sf"/>
</dbReference>
<proteinExistence type="predicted"/>
<evidence type="ECO:0000256" key="6">
    <source>
        <dbReference type="SAM" id="MobiDB-lite"/>
    </source>
</evidence>
<dbReference type="GO" id="GO:0000978">
    <property type="term" value="F:RNA polymerase II cis-regulatory region sequence-specific DNA binding"/>
    <property type="evidence" value="ECO:0007669"/>
    <property type="project" value="TreeGrafter"/>
</dbReference>
<comment type="caution">
    <text evidence="8">The sequence shown here is derived from an EMBL/GenBank/DDBJ whole genome shotgun (WGS) entry which is preliminary data.</text>
</comment>
<dbReference type="SMART" id="SM00355">
    <property type="entry name" value="ZnF_C2H2"/>
    <property type="match status" value="7"/>
</dbReference>
<dbReference type="PROSITE" id="PS00028">
    <property type="entry name" value="ZINC_FINGER_C2H2_1"/>
    <property type="match status" value="5"/>
</dbReference>
<dbReference type="Proteomes" id="UP001231518">
    <property type="component" value="Chromosome 16"/>
</dbReference>
<dbReference type="GO" id="GO:0008270">
    <property type="term" value="F:zinc ion binding"/>
    <property type="evidence" value="ECO:0007669"/>
    <property type="project" value="UniProtKB-KW"/>
</dbReference>
<dbReference type="GO" id="GO:0000981">
    <property type="term" value="F:DNA-binding transcription factor activity, RNA polymerase II-specific"/>
    <property type="evidence" value="ECO:0007669"/>
    <property type="project" value="TreeGrafter"/>
</dbReference>
<keyword evidence="9" id="KW-1185">Reference proteome</keyword>
<evidence type="ECO:0000256" key="1">
    <source>
        <dbReference type="ARBA" id="ARBA00022723"/>
    </source>
</evidence>
<dbReference type="InterPro" id="IPR013087">
    <property type="entry name" value="Znf_C2H2_type"/>
</dbReference>
<evidence type="ECO:0000313" key="8">
    <source>
        <dbReference type="EMBL" id="KAJ8731585.1"/>
    </source>
</evidence>
<feature type="compositionally biased region" description="Acidic residues" evidence="6">
    <location>
        <begin position="91"/>
        <end position="109"/>
    </location>
</feature>
<accession>A0AAD7YWA9</accession>
<dbReference type="GO" id="GO:0045944">
    <property type="term" value="P:positive regulation of transcription by RNA polymerase II"/>
    <property type="evidence" value="ECO:0007669"/>
    <property type="project" value="UniProtKB-ARBA"/>
</dbReference>
<keyword evidence="2" id="KW-0677">Repeat</keyword>
<feature type="domain" description="C2H2-type" evidence="7">
    <location>
        <begin position="348"/>
        <end position="376"/>
    </location>
</feature>
<dbReference type="Pfam" id="PF00096">
    <property type="entry name" value="zf-C2H2"/>
    <property type="match status" value="4"/>
</dbReference>
<evidence type="ECO:0000256" key="2">
    <source>
        <dbReference type="ARBA" id="ARBA00022737"/>
    </source>
</evidence>
<dbReference type="InterPro" id="IPR050329">
    <property type="entry name" value="GLI_C2H2-zinc-finger"/>
</dbReference>
<dbReference type="EMBL" id="JARGEI010000005">
    <property type="protein sequence ID" value="KAJ8731585.1"/>
    <property type="molecule type" value="Genomic_DNA"/>
</dbReference>
<evidence type="ECO:0000313" key="9">
    <source>
        <dbReference type="Proteomes" id="UP001231518"/>
    </source>
</evidence>
<dbReference type="AlphaFoldDB" id="A0AAD7YWA9"/>
<keyword evidence="1" id="KW-0479">Metal-binding</keyword>
<feature type="domain" description="C2H2-type" evidence="7">
    <location>
        <begin position="293"/>
        <end position="320"/>
    </location>
</feature>
<feature type="domain" description="C2H2-type" evidence="7">
    <location>
        <begin position="320"/>
        <end position="347"/>
    </location>
</feature>
<keyword evidence="4" id="KW-0862">Zinc</keyword>
<feature type="domain" description="C2H2-type" evidence="7">
    <location>
        <begin position="265"/>
        <end position="292"/>
    </location>
</feature>
<evidence type="ECO:0000256" key="5">
    <source>
        <dbReference type="PROSITE-ProRule" id="PRU00042"/>
    </source>
</evidence>
<dbReference type="PANTHER" id="PTHR19818">
    <property type="entry name" value="ZINC FINGER PROTEIN ZIC AND GLI"/>
    <property type="match status" value="1"/>
</dbReference>
<evidence type="ECO:0000259" key="7">
    <source>
        <dbReference type="PROSITE" id="PS50157"/>
    </source>
</evidence>
<gene>
    <name evidence="8" type="ORF">PYW07_004749</name>
</gene>
<reference evidence="8" key="1">
    <citation type="submission" date="2023-03" db="EMBL/GenBank/DDBJ databases">
        <title>Chromosome-level genomes of two armyworms, Mythimna separata and Mythimna loreyi, provide insights into the biosynthesis and reception of sex pheromones.</title>
        <authorList>
            <person name="Zhao H."/>
        </authorList>
    </citation>
    <scope>NUCLEOTIDE SEQUENCE</scope>
    <source>
        <strain evidence="8">BeijingLab</strain>
        <tissue evidence="8">Pupa</tissue>
    </source>
</reference>
<sequence length="552" mass="63616">MEAEDDMIVLVVVDDDDEKAKSSEKDFSTSAPSETCIEVNDIIETAQKHGEYITIKLEPDDDELPCDYLEDGITSETGSNNQQDIKIEIEEEGREQDEGDEEYFPEEEYSPSQNRNRHRFAMLKPWQQRSFVAELREQYEELREDEELLINTLGRIMRTVKPPPPPPDFFIMNGIMFECVCCGVILDTLPAASRHFQEKHGQRYLVCYACGVDFRSTTNLYKHEKRCIAPDAEIVLRARAVFLGRKGRGRPFLTLNKFSSKRNKFPCSLCSAVFISKSNLESHENLHRGERPYQCHACPCAYTSYSALSRHAKKHTDTQFICDHCSRSFKIKAALVAHMDTHKPMRKHGCEECHRRFAQKSALMLHINRVHRNLPPPCACQICPKRYPRMSLLKAHMKRAHGMSIITRKMFFKTLPTMTELEIKQSKVILKYEENAMLAFPPAPIKAEPEPAEEFNYEQEYAEVSNEMEEESKPTEEILMDDFMQYVSHGVQEPGTNVVYIQNGEVVQSFNNDFVTNDSKLYLEVEALVDGQIVVKPRSDERFSHLTVENSL</sequence>
<evidence type="ECO:0000256" key="3">
    <source>
        <dbReference type="ARBA" id="ARBA00022771"/>
    </source>
</evidence>
<keyword evidence="3 5" id="KW-0863">Zinc-finger</keyword>
<dbReference type="GO" id="GO:0005634">
    <property type="term" value="C:nucleus"/>
    <property type="evidence" value="ECO:0007669"/>
    <property type="project" value="UniProtKB-ARBA"/>
</dbReference>
<dbReference type="Gene3D" id="3.30.160.60">
    <property type="entry name" value="Classic Zinc Finger"/>
    <property type="match status" value="3"/>
</dbReference>
<name>A0AAD7YWA9_MYTSE</name>